<accession>S8ATZ0</accession>
<evidence type="ECO:0000256" key="2">
    <source>
        <dbReference type="SAM" id="MobiDB-lite"/>
    </source>
</evidence>
<evidence type="ECO:0000313" key="4">
    <source>
        <dbReference type="Proteomes" id="UP000019376"/>
    </source>
</evidence>
<feature type="coiled-coil region" evidence="1">
    <location>
        <begin position="350"/>
        <end position="377"/>
    </location>
</feature>
<feature type="region of interest" description="Disordered" evidence="2">
    <location>
        <begin position="1"/>
        <end position="44"/>
    </location>
</feature>
<dbReference type="eggNOG" id="ENOG502RAH7">
    <property type="taxonomic scope" value="Eukaryota"/>
</dbReference>
<feature type="compositionally biased region" description="Low complexity" evidence="2">
    <location>
        <begin position="415"/>
        <end position="425"/>
    </location>
</feature>
<gene>
    <name evidence="3" type="ORF">PDE_04568</name>
</gene>
<feature type="coiled-coil region" evidence="1">
    <location>
        <begin position="199"/>
        <end position="226"/>
    </location>
</feature>
<keyword evidence="4" id="KW-1185">Reference proteome</keyword>
<name>S8ATZ0_PENO1</name>
<feature type="region of interest" description="Disordered" evidence="2">
    <location>
        <begin position="780"/>
        <end position="800"/>
    </location>
</feature>
<dbReference type="PhylomeDB" id="S8ATZ0"/>
<dbReference type="OrthoDB" id="3438382at2759"/>
<reference evidence="3 4" key="1">
    <citation type="journal article" date="2013" name="PLoS ONE">
        <title>Genomic and secretomic analyses reveal unique features of the lignocellulolytic enzyme system of Penicillium decumbens.</title>
        <authorList>
            <person name="Liu G."/>
            <person name="Zhang L."/>
            <person name="Wei X."/>
            <person name="Zou G."/>
            <person name="Qin Y."/>
            <person name="Ma L."/>
            <person name="Li J."/>
            <person name="Zheng H."/>
            <person name="Wang S."/>
            <person name="Wang C."/>
            <person name="Xun L."/>
            <person name="Zhao G.-P."/>
            <person name="Zhou Z."/>
            <person name="Qu Y."/>
        </authorList>
    </citation>
    <scope>NUCLEOTIDE SEQUENCE [LARGE SCALE GENOMIC DNA]</scope>
    <source>
        <strain evidence="4">114-2 / CGMCC 5302</strain>
    </source>
</reference>
<feature type="region of interest" description="Disordered" evidence="2">
    <location>
        <begin position="409"/>
        <end position="428"/>
    </location>
</feature>
<feature type="region of interest" description="Disordered" evidence="2">
    <location>
        <begin position="887"/>
        <end position="995"/>
    </location>
</feature>
<feature type="compositionally biased region" description="Low complexity" evidence="2">
    <location>
        <begin position="939"/>
        <end position="954"/>
    </location>
</feature>
<feature type="compositionally biased region" description="Basic residues" evidence="2">
    <location>
        <begin position="986"/>
        <end position="995"/>
    </location>
</feature>
<dbReference type="EMBL" id="KB644412">
    <property type="protein sequence ID" value="EPS29618.1"/>
    <property type="molecule type" value="Genomic_DNA"/>
</dbReference>
<feature type="compositionally biased region" description="Low complexity" evidence="2">
    <location>
        <begin position="961"/>
        <end position="971"/>
    </location>
</feature>
<dbReference type="HOGENOM" id="CLU_300725_0_0_1"/>
<feature type="compositionally biased region" description="Polar residues" evidence="2">
    <location>
        <begin position="913"/>
        <end position="930"/>
    </location>
</feature>
<sequence length="995" mass="110325">MDNASTHSKSADPRLSRATNRPSIITSHESLLQVATPAERPSSSRVLDFRRNVDQVPSQGLSTVHGGVPNVGNRNDTSVKPSPLVSIFLELSELAATKALQEKEKVILLEENASIKQRLEKAKSRDAFAITIENAQAEEAASQAKLRKVQFEIDQAETSRRQVACSVEKSLRGMFAENSGLDPSSALVPFIPRDEDEKVAKLEAENQEIKAELQDIKERLWQQRVESPHGLQSSISRIEKSVNSQVMSNQGINKRLRKLEEWRECMEDGAAESSLRLAGKSLDLEPLQNDVKVAHGKAIEAQKRAEAMGDRLSILQRDIAALRNSIDLYSPSRQNFDKTMKSAELILQQIPDFKSRLEKMENDREELKHATTDATREFETKIRELDSRFVTFRQSHDAKIHLIESGIRQGEGTDNNSQSNNPQNSETPGFLKTAVEKLEHNHRLLLNTVNKLLANTPRVQKCLAVFEALVAAVRSLELRYSNINSEHLVKNMASAMTEMYPSMPQALEQLNQLKAHCTQEIATLKSSEKQHYDCLDSKLDRIHAGIETKLEHLQKNVKELGDGLKEQLEDTWDIKNKFQTHSDAFSELADSLLEAQGQMEKVNEASAAIAVVTTQVRNLEHRVGGENIMKETLTQSSTGKEIPHVGIDGSSSIYDALDKLTANYQDLESRIKQQGEAVSVESAKLTAECSRIASSWDQVRLEFENGQDSDQITELSQKIQALLSDVHSLQIRLDNEVKLIIGRMDGMASAGDLSLFKSEALSRFEKLGAALSASWSDPLSAREHSAKGPPQDPSVVSGSIGDDYRILGNAAREPNQSSLKWLRERPASSHSSSSMPEVFGNNSVAAVDDSPRSPFIPGSPSTDAPSLPAPRPFIMDLPIAFRISEEDRTGIRQDHRSPLVDGSRSPKAPKSQLVPTTRTNDSVAGNSESGPSRKRPRQGTFSDDGGGSWTSTSTRTPNVAKSSNENESSLSKKARKKLEKRERKEQRKRQKGPMH</sequence>
<protein>
    <submittedName>
        <fullName evidence="3">Uncharacterized protein</fullName>
    </submittedName>
</protein>
<dbReference type="STRING" id="933388.S8ATZ0"/>
<feature type="coiled-coil region" evidence="1">
    <location>
        <begin position="105"/>
        <end position="152"/>
    </location>
</feature>
<evidence type="ECO:0000313" key="3">
    <source>
        <dbReference type="EMBL" id="EPS29618.1"/>
    </source>
</evidence>
<proteinExistence type="predicted"/>
<feature type="compositionally biased region" description="Basic and acidic residues" evidence="2">
    <location>
        <begin position="887"/>
        <end position="898"/>
    </location>
</feature>
<feature type="region of interest" description="Disordered" evidence="2">
    <location>
        <begin position="58"/>
        <end position="77"/>
    </location>
</feature>
<dbReference type="AlphaFoldDB" id="S8ATZ0"/>
<keyword evidence="1" id="KW-0175">Coiled coil</keyword>
<feature type="region of interest" description="Disordered" evidence="2">
    <location>
        <begin position="817"/>
        <end position="871"/>
    </location>
</feature>
<evidence type="ECO:0000256" key="1">
    <source>
        <dbReference type="SAM" id="Coils"/>
    </source>
</evidence>
<dbReference type="Proteomes" id="UP000019376">
    <property type="component" value="Unassembled WGS sequence"/>
</dbReference>
<feature type="coiled-coil region" evidence="1">
    <location>
        <begin position="507"/>
        <end position="570"/>
    </location>
</feature>
<feature type="compositionally biased region" description="Polar residues" evidence="2">
    <location>
        <begin position="17"/>
        <end position="30"/>
    </location>
</feature>
<organism evidence="3 4">
    <name type="scientific">Penicillium oxalicum (strain 114-2 / CGMCC 5302)</name>
    <name type="common">Penicillium decumbens</name>
    <dbReference type="NCBI Taxonomy" id="933388"/>
    <lineage>
        <taxon>Eukaryota</taxon>
        <taxon>Fungi</taxon>
        <taxon>Dikarya</taxon>
        <taxon>Ascomycota</taxon>
        <taxon>Pezizomycotina</taxon>
        <taxon>Eurotiomycetes</taxon>
        <taxon>Eurotiomycetidae</taxon>
        <taxon>Eurotiales</taxon>
        <taxon>Aspergillaceae</taxon>
        <taxon>Penicillium</taxon>
    </lineage>
</organism>